<dbReference type="InterPro" id="IPR000182">
    <property type="entry name" value="GNAT_dom"/>
</dbReference>
<protein>
    <recommendedName>
        <fullName evidence="1">N-acetyltransferase domain-containing protein</fullName>
    </recommendedName>
</protein>
<dbReference type="InterPro" id="IPR016181">
    <property type="entry name" value="Acyl_CoA_acyltransferase"/>
</dbReference>
<accession>A0A3P7SBT0</accession>
<dbReference type="OrthoDB" id="87541at2"/>
<organism evidence="2 3">
    <name type="scientific">Petrocella atlantisensis</name>
    <dbReference type="NCBI Taxonomy" id="2173034"/>
    <lineage>
        <taxon>Bacteria</taxon>
        <taxon>Bacillati</taxon>
        <taxon>Bacillota</taxon>
        <taxon>Clostridia</taxon>
        <taxon>Lachnospirales</taxon>
        <taxon>Vallitaleaceae</taxon>
        <taxon>Petrocella</taxon>
    </lineage>
</organism>
<sequence length="182" mass="21053">MIEIKRITEITKNDINIPNEPFTLWGKMIPTYDGDEWAYSIEKFEESKISEMVFPDENYDFDALNKDCFFIGAYNEFGKCVGLAIYRHDWLKYLYLDDLKVCKEYRGHGIGKLLLDEGKKMAADNGYRGIYTIVQDNNLSACLFYIKSGFIVGGFNTHQYIGTNQADKSNIYLYLDGQNSFT</sequence>
<evidence type="ECO:0000313" key="2">
    <source>
        <dbReference type="EMBL" id="VDN49169.1"/>
    </source>
</evidence>
<dbReference type="PROSITE" id="PS51186">
    <property type="entry name" value="GNAT"/>
    <property type="match status" value="1"/>
</dbReference>
<dbReference type="AlphaFoldDB" id="A0A3P7SBT0"/>
<dbReference type="Gene3D" id="3.40.630.30">
    <property type="match status" value="1"/>
</dbReference>
<dbReference type="PRINTS" id="PR01754">
    <property type="entry name" value="SACTRNSFRASE"/>
</dbReference>
<dbReference type="RefSeq" id="WP_125138183.1">
    <property type="nucleotide sequence ID" value="NZ_LR130778.1"/>
</dbReference>
<reference evidence="2 3" key="1">
    <citation type="submission" date="2018-09" db="EMBL/GenBank/DDBJ databases">
        <authorList>
            <person name="Postec A."/>
        </authorList>
    </citation>
    <scope>NUCLEOTIDE SEQUENCE [LARGE SCALE GENOMIC DNA]</scope>
    <source>
        <strain evidence="2">70B-A</strain>
    </source>
</reference>
<evidence type="ECO:0000313" key="3">
    <source>
        <dbReference type="Proteomes" id="UP000279029"/>
    </source>
</evidence>
<dbReference type="InterPro" id="IPR008125">
    <property type="entry name" value="Streptothricin_AcTrfase"/>
</dbReference>
<keyword evidence="3" id="KW-1185">Reference proteome</keyword>
<dbReference type="Pfam" id="PF00583">
    <property type="entry name" value="Acetyltransf_1"/>
    <property type="match status" value="1"/>
</dbReference>
<evidence type="ECO:0000259" key="1">
    <source>
        <dbReference type="PROSITE" id="PS51186"/>
    </source>
</evidence>
<dbReference type="SUPFAM" id="SSF55729">
    <property type="entry name" value="Acyl-CoA N-acyltransferases (Nat)"/>
    <property type="match status" value="1"/>
</dbReference>
<dbReference type="CDD" id="cd04301">
    <property type="entry name" value="NAT_SF"/>
    <property type="match status" value="1"/>
</dbReference>
<dbReference type="EMBL" id="LR130778">
    <property type="protein sequence ID" value="VDN49169.1"/>
    <property type="molecule type" value="Genomic_DNA"/>
</dbReference>
<proteinExistence type="predicted"/>
<dbReference type="Proteomes" id="UP000279029">
    <property type="component" value="Chromosome"/>
</dbReference>
<feature type="domain" description="N-acetyltransferase" evidence="1">
    <location>
        <begin position="27"/>
        <end position="178"/>
    </location>
</feature>
<dbReference type="KEGG" id="cbar:PATL70BA_3245"/>
<gene>
    <name evidence="2" type="ORF">PATL70BA_3245</name>
</gene>
<name>A0A3P7SBT0_9FIRM</name>
<dbReference type="GO" id="GO:0016747">
    <property type="term" value="F:acyltransferase activity, transferring groups other than amino-acyl groups"/>
    <property type="evidence" value="ECO:0007669"/>
    <property type="project" value="InterPro"/>
</dbReference>